<dbReference type="Pfam" id="PF01435">
    <property type="entry name" value="Peptidase_M48"/>
    <property type="match status" value="1"/>
</dbReference>
<name>A0A846QQ44_9BACT</name>
<reference evidence="14 15" key="1">
    <citation type="submission" date="2020-03" db="EMBL/GenBank/DDBJ databases">
        <title>Genomic Encyclopedia of Type Strains, Phase IV (KMG-IV): sequencing the most valuable type-strain genomes for metagenomic binning, comparative biology and taxonomic classification.</title>
        <authorList>
            <person name="Goeker M."/>
        </authorList>
    </citation>
    <scope>NUCLEOTIDE SEQUENCE [LARGE SCALE GENOMIC DNA]</scope>
    <source>
        <strain evidence="14 15">DSM 24233</strain>
    </source>
</reference>
<dbReference type="Gene3D" id="3.30.2010.10">
    <property type="entry name" value="Metalloproteases ('zincins'), catalytic domain"/>
    <property type="match status" value="1"/>
</dbReference>
<evidence type="ECO:0000256" key="3">
    <source>
        <dbReference type="ARBA" id="ARBA00022475"/>
    </source>
</evidence>
<dbReference type="NCBIfam" id="NF002826">
    <property type="entry name" value="PRK03001.1"/>
    <property type="match status" value="1"/>
</dbReference>
<feature type="binding site" evidence="12">
    <location>
        <position position="207"/>
    </location>
    <ligand>
        <name>Zn(2+)</name>
        <dbReference type="ChEBI" id="CHEBI:29105"/>
        <note>catalytic</note>
    </ligand>
</feature>
<comment type="subcellular location">
    <subcellularLocation>
        <location evidence="1 12">Cell membrane</location>
        <topology evidence="1 12">Multi-pass membrane protein</topology>
    </subcellularLocation>
</comment>
<feature type="transmembrane region" description="Helical" evidence="12">
    <location>
        <begin position="7"/>
        <end position="25"/>
    </location>
</feature>
<keyword evidence="11 12" id="KW-0472">Membrane</keyword>
<feature type="transmembrane region" description="Helical" evidence="12">
    <location>
        <begin position="31"/>
        <end position="48"/>
    </location>
</feature>
<organism evidence="14 15">
    <name type="scientific">Desulfobaculum xiamenense</name>
    <dbReference type="NCBI Taxonomy" id="995050"/>
    <lineage>
        <taxon>Bacteria</taxon>
        <taxon>Pseudomonadati</taxon>
        <taxon>Thermodesulfobacteriota</taxon>
        <taxon>Desulfovibrionia</taxon>
        <taxon>Desulfovibrionales</taxon>
        <taxon>Desulfovibrionaceae</taxon>
        <taxon>Desulfobaculum</taxon>
    </lineage>
</organism>
<protein>
    <recommendedName>
        <fullName evidence="12">Protease HtpX homolog</fullName>
        <ecNumber evidence="12">3.4.24.-</ecNumber>
    </recommendedName>
</protein>
<dbReference type="InterPro" id="IPR050083">
    <property type="entry name" value="HtpX_protease"/>
</dbReference>
<dbReference type="InterPro" id="IPR001915">
    <property type="entry name" value="Peptidase_M48"/>
</dbReference>
<evidence type="ECO:0000313" key="15">
    <source>
        <dbReference type="Proteomes" id="UP000580856"/>
    </source>
</evidence>
<dbReference type="PANTHER" id="PTHR43221">
    <property type="entry name" value="PROTEASE HTPX"/>
    <property type="match status" value="1"/>
</dbReference>
<evidence type="ECO:0000256" key="8">
    <source>
        <dbReference type="ARBA" id="ARBA00022833"/>
    </source>
</evidence>
<evidence type="ECO:0000256" key="9">
    <source>
        <dbReference type="ARBA" id="ARBA00022989"/>
    </source>
</evidence>
<comment type="caution">
    <text evidence="14">The sequence shown here is derived from an EMBL/GenBank/DDBJ whole genome shotgun (WGS) entry which is preliminary data.</text>
</comment>
<feature type="domain" description="Peptidase M48" evidence="13">
    <location>
        <begin position="65"/>
        <end position="281"/>
    </location>
</feature>
<keyword evidence="4 12" id="KW-0645">Protease</keyword>
<evidence type="ECO:0000256" key="11">
    <source>
        <dbReference type="ARBA" id="ARBA00023136"/>
    </source>
</evidence>
<dbReference type="GO" id="GO:0008270">
    <property type="term" value="F:zinc ion binding"/>
    <property type="evidence" value="ECO:0007669"/>
    <property type="project" value="UniProtKB-UniRule"/>
</dbReference>
<comment type="cofactor">
    <cofactor evidence="12">
        <name>Zn(2+)</name>
        <dbReference type="ChEBI" id="CHEBI:29105"/>
    </cofactor>
    <text evidence="12">Binds 1 zinc ion per subunit.</text>
</comment>
<feature type="binding site" evidence="12">
    <location>
        <position position="131"/>
    </location>
    <ligand>
        <name>Zn(2+)</name>
        <dbReference type="ChEBI" id="CHEBI:29105"/>
        <note>catalytic</note>
    </ligand>
</feature>
<evidence type="ECO:0000256" key="2">
    <source>
        <dbReference type="ARBA" id="ARBA00009779"/>
    </source>
</evidence>
<dbReference type="Proteomes" id="UP000580856">
    <property type="component" value="Unassembled WGS sequence"/>
</dbReference>
<evidence type="ECO:0000256" key="4">
    <source>
        <dbReference type="ARBA" id="ARBA00022670"/>
    </source>
</evidence>
<keyword evidence="3 12" id="KW-1003">Cell membrane</keyword>
<dbReference type="InterPro" id="IPR022919">
    <property type="entry name" value="Pept_M48_protease_HtpX"/>
</dbReference>
<evidence type="ECO:0000259" key="13">
    <source>
        <dbReference type="Pfam" id="PF01435"/>
    </source>
</evidence>
<keyword evidence="9 12" id="KW-1133">Transmembrane helix</keyword>
<accession>A0A846QQ44</accession>
<evidence type="ECO:0000256" key="12">
    <source>
        <dbReference type="HAMAP-Rule" id="MF_00188"/>
    </source>
</evidence>
<dbReference type="AlphaFoldDB" id="A0A846QQ44"/>
<keyword evidence="8 12" id="KW-0862">Zinc</keyword>
<feature type="binding site" evidence="12">
    <location>
        <position position="135"/>
    </location>
    <ligand>
        <name>Zn(2+)</name>
        <dbReference type="ChEBI" id="CHEBI:29105"/>
        <note>catalytic</note>
    </ligand>
</feature>
<keyword evidence="7 12" id="KW-0378">Hydrolase</keyword>
<dbReference type="GO" id="GO:0004222">
    <property type="term" value="F:metalloendopeptidase activity"/>
    <property type="evidence" value="ECO:0007669"/>
    <property type="project" value="UniProtKB-UniRule"/>
</dbReference>
<feature type="active site" evidence="12">
    <location>
        <position position="132"/>
    </location>
</feature>
<gene>
    <name evidence="12" type="primary">htpX</name>
    <name evidence="14" type="ORF">GGQ74_002994</name>
</gene>
<evidence type="ECO:0000256" key="1">
    <source>
        <dbReference type="ARBA" id="ARBA00004651"/>
    </source>
</evidence>
<evidence type="ECO:0000256" key="7">
    <source>
        <dbReference type="ARBA" id="ARBA00022801"/>
    </source>
</evidence>
<dbReference type="GO" id="GO:0005886">
    <property type="term" value="C:plasma membrane"/>
    <property type="evidence" value="ECO:0007669"/>
    <property type="project" value="UniProtKB-SubCell"/>
</dbReference>
<keyword evidence="6 12" id="KW-0479">Metal-binding</keyword>
<feature type="transmembrane region" description="Helical" evidence="12">
    <location>
        <begin position="141"/>
        <end position="161"/>
    </location>
</feature>
<keyword evidence="5 12" id="KW-0812">Transmembrane</keyword>
<dbReference type="GO" id="GO:0006508">
    <property type="term" value="P:proteolysis"/>
    <property type="evidence" value="ECO:0007669"/>
    <property type="project" value="UniProtKB-KW"/>
</dbReference>
<dbReference type="EMBL" id="JAATJA010000004">
    <property type="protein sequence ID" value="NJB69297.1"/>
    <property type="molecule type" value="Genomic_DNA"/>
</dbReference>
<evidence type="ECO:0000313" key="14">
    <source>
        <dbReference type="EMBL" id="NJB69297.1"/>
    </source>
</evidence>
<sequence>MTSQLKTALLLGLLTALILLLGGAMGGRGGLYVAFVLALVMNVGSYWYSDRMVLAMYGARELSPADAPALHAMVEELAHNAGVPKPRVALIPQDAPNAFATGRDPQHAVVAVTQGIMRLLSPEELRGVLAHEMAHVANRDILIQSIAATLGGVIMYVASMIKWAALFGFGGRDEEGEGSNPIVAIALAIVAPIAAMLIQMAISRSREYLADETGARISGTPLYLASALEKLTTWSQQVPMHDGSPATAHMFIVNPFTGQQLANLFSTHPPVEERVSRLRAMAGGR</sequence>
<dbReference type="HAMAP" id="MF_00188">
    <property type="entry name" value="Pept_M48_protease_HtpX"/>
    <property type="match status" value="1"/>
</dbReference>
<feature type="transmembrane region" description="Helical" evidence="12">
    <location>
        <begin position="181"/>
        <end position="202"/>
    </location>
</feature>
<dbReference type="RefSeq" id="WP_167942380.1">
    <property type="nucleotide sequence ID" value="NZ_JAATJA010000004.1"/>
</dbReference>
<dbReference type="EC" id="3.4.24.-" evidence="12"/>
<proteinExistence type="inferred from homology"/>
<evidence type="ECO:0000256" key="6">
    <source>
        <dbReference type="ARBA" id="ARBA00022723"/>
    </source>
</evidence>
<dbReference type="CDD" id="cd07336">
    <property type="entry name" value="M48B_HtpX_like"/>
    <property type="match status" value="1"/>
</dbReference>
<comment type="similarity">
    <text evidence="2 12">Belongs to the peptidase M48B family.</text>
</comment>
<evidence type="ECO:0000256" key="5">
    <source>
        <dbReference type="ARBA" id="ARBA00022692"/>
    </source>
</evidence>
<evidence type="ECO:0000256" key="10">
    <source>
        <dbReference type="ARBA" id="ARBA00023049"/>
    </source>
</evidence>
<dbReference type="PANTHER" id="PTHR43221:SF1">
    <property type="entry name" value="PROTEASE HTPX"/>
    <property type="match status" value="1"/>
</dbReference>
<keyword evidence="14" id="KW-0346">Stress response</keyword>
<keyword evidence="10 12" id="KW-0482">Metalloprotease</keyword>
<keyword evidence="15" id="KW-1185">Reference proteome</keyword>